<proteinExistence type="predicted"/>
<dbReference type="EMBL" id="VMGI01000032">
    <property type="protein sequence ID" value="TSC93239.1"/>
    <property type="molecule type" value="Genomic_DNA"/>
</dbReference>
<evidence type="ECO:0008006" key="3">
    <source>
        <dbReference type="Google" id="ProtNLM"/>
    </source>
</evidence>
<reference evidence="1 2" key="1">
    <citation type="submission" date="2017-07" db="EMBL/GenBank/DDBJ databases">
        <title>Mechanisms for carbon and nitrogen cycling indicate functional differentiation within the Candidate Phyla Radiation.</title>
        <authorList>
            <person name="Danczak R.E."/>
            <person name="Johnston M.D."/>
            <person name="Kenah C."/>
            <person name="Slattery M."/>
            <person name="Wrighton K.C."/>
            <person name="Wilkins M.J."/>
        </authorList>
    </citation>
    <scope>NUCLEOTIDE SEQUENCE [LARGE SCALE GENOMIC DNA]</scope>
    <source>
        <strain evidence="1">Licking1014_85</strain>
    </source>
</reference>
<gene>
    <name evidence="1" type="ORF">CEN91_276</name>
</gene>
<comment type="caution">
    <text evidence="1">The sequence shown here is derived from an EMBL/GenBank/DDBJ whole genome shotgun (WGS) entry which is preliminary data.</text>
</comment>
<name>A0A554LKS2_9BACT</name>
<evidence type="ECO:0000313" key="1">
    <source>
        <dbReference type="EMBL" id="TSC93239.1"/>
    </source>
</evidence>
<accession>A0A554LKS2</accession>
<dbReference type="InterPro" id="IPR009000">
    <property type="entry name" value="Transl_B-barrel_sf"/>
</dbReference>
<organism evidence="1 2">
    <name type="scientific">Candidatus Berkelbacteria bacterium Licking1014_85</name>
    <dbReference type="NCBI Taxonomy" id="2017148"/>
    <lineage>
        <taxon>Bacteria</taxon>
        <taxon>Candidatus Berkelbacteria</taxon>
    </lineage>
</organism>
<dbReference type="SUPFAM" id="SSF50447">
    <property type="entry name" value="Translation proteins"/>
    <property type="match status" value="1"/>
</dbReference>
<evidence type="ECO:0000313" key="2">
    <source>
        <dbReference type="Proteomes" id="UP000315589"/>
    </source>
</evidence>
<sequence length="83" mass="8980">MSEEKNAGKVTHYYSNLGVAVVEVADIISVGDKIKLKGATTDFEQTIESMQVDKNEVASAKTGDIIGLKVVEKVREGDKIIKV</sequence>
<dbReference type="AlphaFoldDB" id="A0A554LKS2"/>
<protein>
    <recommendedName>
        <fullName evidence="3">Translation elongation factor-like protein</fullName>
    </recommendedName>
</protein>
<dbReference type="Proteomes" id="UP000315589">
    <property type="component" value="Unassembled WGS sequence"/>
</dbReference>
<dbReference type="Gene3D" id="2.40.30.10">
    <property type="entry name" value="Translation factors"/>
    <property type="match status" value="1"/>
</dbReference>